<dbReference type="GO" id="GO:0004523">
    <property type="term" value="F:RNA-DNA hybrid ribonuclease activity"/>
    <property type="evidence" value="ECO:0007669"/>
    <property type="project" value="UniProtKB-UniRule"/>
</dbReference>
<feature type="coiled-coil region" evidence="9">
    <location>
        <begin position="86"/>
        <end position="124"/>
    </location>
</feature>
<evidence type="ECO:0000256" key="4">
    <source>
        <dbReference type="ARBA" id="ARBA00022723"/>
    </source>
</evidence>
<accession>A0A023F7Z3</accession>
<keyword evidence="5 8" id="KW-0255">Endonuclease</keyword>
<dbReference type="Gene3D" id="3.30.420.10">
    <property type="entry name" value="Ribonuclease H-like superfamily/Ribonuclease H"/>
    <property type="match status" value="1"/>
</dbReference>
<dbReference type="GO" id="GO:0000287">
    <property type="term" value="F:magnesium ion binding"/>
    <property type="evidence" value="ECO:0007669"/>
    <property type="project" value="UniProtKB-UniRule"/>
</dbReference>
<dbReference type="InterPro" id="IPR050092">
    <property type="entry name" value="RNase_H"/>
</dbReference>
<dbReference type="AlphaFoldDB" id="A0A023F7Z3"/>
<sequence>MPKYAVAVGRKVGIFDTYDECKAQIINYPNAKFKKFNTETEAAEFIRKMSISVPVDSIPSTPLSKENTFKPDLIKVEKISPSNTALNNLNNKISIIEQKLDSFIAKTTDMMEGISSRMNKLEEKLKRPGDQNELVVPEPPRKKPKVQDMTTVGNFLYSDNGYVKVYTDGACTKNGKMGAKAGIGIWFNESHPLNVSAPVKGPPTNNTAEIQAARVAITQAYRAGVTKLSVHTDSQFLINCITQWIYKWKKNEWKLASGGPVKNKDELVKLDAAIQSVEAVEWIHVPGHNGVLGNEMADSLARQGASQYKTNVTYALSTDD</sequence>
<dbReference type="EC" id="3.1.26.4" evidence="8"/>
<comment type="catalytic activity">
    <reaction evidence="8">
        <text>Endonucleolytic cleavage to 5'-phosphomonoester.</text>
        <dbReference type="EC" id="3.1.26.4"/>
    </reaction>
</comment>
<dbReference type="PANTHER" id="PTHR10642:SF31">
    <property type="entry name" value="RIBONUCLEASE H1"/>
    <property type="match status" value="1"/>
</dbReference>
<dbReference type="Pfam" id="PF01693">
    <property type="entry name" value="Cauli_VI"/>
    <property type="match status" value="1"/>
</dbReference>
<dbReference type="InterPro" id="IPR009027">
    <property type="entry name" value="Ribosomal_bL9/RNase_H1_N"/>
</dbReference>
<comment type="function">
    <text evidence="8">Endonuclease that specifically degrades the RNA of RNA-DNA hybrids.</text>
</comment>
<dbReference type="EMBL" id="GBBI01001335">
    <property type="protein sequence ID" value="JAC17377.1"/>
    <property type="molecule type" value="mRNA"/>
</dbReference>
<organism evidence="11">
    <name type="scientific">Triatoma infestans</name>
    <name type="common">Assassin bug</name>
    <dbReference type="NCBI Taxonomy" id="30076"/>
    <lineage>
        <taxon>Eukaryota</taxon>
        <taxon>Metazoa</taxon>
        <taxon>Ecdysozoa</taxon>
        <taxon>Arthropoda</taxon>
        <taxon>Hexapoda</taxon>
        <taxon>Insecta</taxon>
        <taxon>Pterygota</taxon>
        <taxon>Neoptera</taxon>
        <taxon>Paraneoptera</taxon>
        <taxon>Hemiptera</taxon>
        <taxon>Heteroptera</taxon>
        <taxon>Panheteroptera</taxon>
        <taxon>Cimicomorpha</taxon>
        <taxon>Reduviidae</taxon>
        <taxon>Triatominae</taxon>
        <taxon>Triatoma</taxon>
    </lineage>
</organism>
<evidence type="ECO:0000256" key="5">
    <source>
        <dbReference type="ARBA" id="ARBA00022759"/>
    </source>
</evidence>
<keyword evidence="4 8" id="KW-0479">Metal-binding</keyword>
<dbReference type="FunFam" id="3.30.420.10:FF:000115">
    <property type="entry name" value="Ribonuclease H"/>
    <property type="match status" value="1"/>
</dbReference>
<proteinExistence type="evidence at transcript level"/>
<dbReference type="FunFam" id="3.40.970.10:FF:000001">
    <property type="entry name" value="Ribonuclease H1"/>
    <property type="match status" value="1"/>
</dbReference>
<comment type="cofactor">
    <cofactor evidence="1 8">
        <name>Mg(2+)</name>
        <dbReference type="ChEBI" id="CHEBI:18420"/>
    </cofactor>
</comment>
<dbReference type="GO" id="GO:0043137">
    <property type="term" value="P:DNA replication, removal of RNA primer"/>
    <property type="evidence" value="ECO:0007669"/>
    <property type="project" value="TreeGrafter"/>
</dbReference>
<dbReference type="PROSITE" id="PS50879">
    <property type="entry name" value="RNASE_H_1"/>
    <property type="match status" value="1"/>
</dbReference>
<dbReference type="Gene3D" id="3.40.970.10">
    <property type="entry name" value="Ribonuclease H1, N-terminal domain"/>
    <property type="match status" value="1"/>
</dbReference>
<dbReference type="InterPro" id="IPR011320">
    <property type="entry name" value="RNase_H1_N"/>
</dbReference>
<dbReference type="PIRSF" id="PIRSF036852">
    <property type="entry name" value="Ribonuclease_H1_euk"/>
    <property type="match status" value="1"/>
</dbReference>
<dbReference type="InterPro" id="IPR036397">
    <property type="entry name" value="RNaseH_sf"/>
</dbReference>
<evidence type="ECO:0000313" key="11">
    <source>
        <dbReference type="EMBL" id="JAC17377.1"/>
    </source>
</evidence>
<reference evidence="11" key="1">
    <citation type="journal article" date="2014" name="PLoS Negl. Trop. Dis.">
        <title>An updated insight into the Sialotranscriptome of Triatoma infestans: developmental stage and geographic variations.</title>
        <authorList>
            <person name="Schwarz A."/>
            <person name="Medrano-Mercado N."/>
            <person name="Schaub G.A."/>
            <person name="Struchiner C.J."/>
            <person name="Bargues M.D."/>
            <person name="Levy M.Z."/>
            <person name="Ribeiro J.M."/>
        </authorList>
    </citation>
    <scope>NUCLEOTIDE SEQUENCE</scope>
    <source>
        <strain evidence="11">Chile</strain>
        <tissue evidence="11">Salivary glands</tissue>
    </source>
</reference>
<evidence type="ECO:0000256" key="6">
    <source>
        <dbReference type="ARBA" id="ARBA00022801"/>
    </source>
</evidence>
<evidence type="ECO:0000256" key="8">
    <source>
        <dbReference type="PIRNR" id="PIRNR036852"/>
    </source>
</evidence>
<keyword evidence="3 8" id="KW-0540">Nuclease</keyword>
<comment type="similarity">
    <text evidence="2 8">Belongs to the RNase H family.</text>
</comment>
<dbReference type="CDD" id="cd09280">
    <property type="entry name" value="RNase_HI_eukaryote_like"/>
    <property type="match status" value="1"/>
</dbReference>
<dbReference type="GO" id="GO:0003676">
    <property type="term" value="F:nucleic acid binding"/>
    <property type="evidence" value="ECO:0007669"/>
    <property type="project" value="UniProtKB-UniRule"/>
</dbReference>
<dbReference type="InterPro" id="IPR012337">
    <property type="entry name" value="RNaseH-like_sf"/>
</dbReference>
<keyword evidence="9" id="KW-0175">Coiled coil</keyword>
<dbReference type="SUPFAM" id="SSF53098">
    <property type="entry name" value="Ribonuclease H-like"/>
    <property type="match status" value="1"/>
</dbReference>
<feature type="domain" description="RNase H type-1" evidence="10">
    <location>
        <begin position="159"/>
        <end position="306"/>
    </location>
</feature>
<keyword evidence="7 8" id="KW-0460">Magnesium</keyword>
<dbReference type="InterPro" id="IPR002156">
    <property type="entry name" value="RNaseH_domain"/>
</dbReference>
<dbReference type="Pfam" id="PF00075">
    <property type="entry name" value="RNase_H"/>
    <property type="match status" value="1"/>
</dbReference>
<evidence type="ECO:0000256" key="2">
    <source>
        <dbReference type="ARBA" id="ARBA00005300"/>
    </source>
</evidence>
<dbReference type="InterPro" id="IPR037056">
    <property type="entry name" value="RNase_H1_N_sf"/>
</dbReference>
<name>A0A023F7Z3_TRIIF</name>
<keyword evidence="6 8" id="KW-0378">Hydrolase</keyword>
<dbReference type="SUPFAM" id="SSF55658">
    <property type="entry name" value="L9 N-domain-like"/>
    <property type="match status" value="1"/>
</dbReference>
<evidence type="ECO:0000259" key="10">
    <source>
        <dbReference type="PROSITE" id="PS50879"/>
    </source>
</evidence>
<evidence type="ECO:0000256" key="1">
    <source>
        <dbReference type="ARBA" id="ARBA00001946"/>
    </source>
</evidence>
<evidence type="ECO:0000256" key="7">
    <source>
        <dbReference type="ARBA" id="ARBA00022842"/>
    </source>
</evidence>
<dbReference type="InterPro" id="IPR017067">
    <property type="entry name" value="RNase_H1_euk"/>
</dbReference>
<dbReference type="PANTHER" id="PTHR10642">
    <property type="entry name" value="RIBONUCLEASE H1"/>
    <property type="match status" value="1"/>
</dbReference>
<protein>
    <recommendedName>
        <fullName evidence="8">Ribonuclease H1</fullName>
        <shortName evidence="8">RNase H1</shortName>
        <ecNumber evidence="8">3.1.26.4</ecNumber>
    </recommendedName>
</protein>
<evidence type="ECO:0000256" key="3">
    <source>
        <dbReference type="ARBA" id="ARBA00022722"/>
    </source>
</evidence>
<evidence type="ECO:0000256" key="9">
    <source>
        <dbReference type="SAM" id="Coils"/>
    </source>
</evidence>